<reference evidence="3 4" key="1">
    <citation type="submission" date="2018-03" db="EMBL/GenBank/DDBJ databases">
        <title>Comparative analysis of microorganisms from saline springs in Andes Mountain Range, Colombia.</title>
        <authorList>
            <person name="Rubin E."/>
        </authorList>
    </citation>
    <scope>NUCLEOTIDE SEQUENCE [LARGE SCALE GENOMIC DNA]</scope>
    <source>
        <strain evidence="3 4">CG 35</strain>
    </source>
</reference>
<accession>A0A2T0YSD3</accession>
<dbReference type="SUPFAM" id="SSF46689">
    <property type="entry name" value="Homeodomain-like"/>
    <property type="match status" value="1"/>
</dbReference>
<gene>
    <name evidence="3" type="ORF">BCL67_102238</name>
</gene>
<organism evidence="3 4">
    <name type="scientific">Nesterenkonia sandarakina</name>
    <dbReference type="NCBI Taxonomy" id="272918"/>
    <lineage>
        <taxon>Bacteria</taxon>
        <taxon>Bacillati</taxon>
        <taxon>Actinomycetota</taxon>
        <taxon>Actinomycetes</taxon>
        <taxon>Micrococcales</taxon>
        <taxon>Micrococcaceae</taxon>
        <taxon>Nesterenkonia</taxon>
    </lineage>
</organism>
<feature type="domain" description="Insertion element IS150 protein InsJ-like helix-turn-helix" evidence="2">
    <location>
        <begin position="4"/>
        <end position="55"/>
    </location>
</feature>
<dbReference type="InterPro" id="IPR055247">
    <property type="entry name" value="InsJ-like_HTH"/>
</dbReference>
<sequence length="132" mass="14599">MSARRQIIQAVTSGTMTQAQAARAYGVSRSWVSKLLRQWAREGDDAFYPGSRRPRSHPAQTPPAVVTSIKDLRRSLTSQGLDAGPATIRDHLRKTMPESQVPSRASIARILARQNLVAPAPKKRPKSSLIRF</sequence>
<name>A0A2T0YSD3_9MICC</name>
<dbReference type="OrthoDB" id="52928at2"/>
<evidence type="ECO:0000259" key="2">
    <source>
        <dbReference type="Pfam" id="PF13518"/>
    </source>
</evidence>
<dbReference type="AlphaFoldDB" id="A0A2T0YSD3"/>
<evidence type="ECO:0000313" key="3">
    <source>
        <dbReference type="EMBL" id="PRZ18571.1"/>
    </source>
</evidence>
<evidence type="ECO:0000313" key="4">
    <source>
        <dbReference type="Proteomes" id="UP000238217"/>
    </source>
</evidence>
<proteinExistence type="predicted"/>
<feature type="region of interest" description="Disordered" evidence="1">
    <location>
        <begin position="45"/>
        <end position="64"/>
    </location>
</feature>
<dbReference type="Proteomes" id="UP000238217">
    <property type="component" value="Unassembled WGS sequence"/>
</dbReference>
<feature type="non-terminal residue" evidence="3">
    <location>
        <position position="132"/>
    </location>
</feature>
<evidence type="ECO:0000256" key="1">
    <source>
        <dbReference type="SAM" id="MobiDB-lite"/>
    </source>
</evidence>
<dbReference type="EMBL" id="PVTY01000002">
    <property type="protein sequence ID" value="PRZ18571.1"/>
    <property type="molecule type" value="Genomic_DNA"/>
</dbReference>
<dbReference type="InterPro" id="IPR009057">
    <property type="entry name" value="Homeodomain-like_sf"/>
</dbReference>
<dbReference type="Gene3D" id="1.10.10.60">
    <property type="entry name" value="Homeodomain-like"/>
    <property type="match status" value="1"/>
</dbReference>
<dbReference type="Pfam" id="PF13518">
    <property type="entry name" value="HTH_28"/>
    <property type="match status" value="1"/>
</dbReference>
<comment type="caution">
    <text evidence="3">The sequence shown here is derived from an EMBL/GenBank/DDBJ whole genome shotgun (WGS) entry which is preliminary data.</text>
</comment>
<keyword evidence="4" id="KW-1185">Reference proteome</keyword>
<protein>
    <submittedName>
        <fullName evidence="3">Helix-turn-helix protein</fullName>
    </submittedName>
</protein>
<dbReference type="RefSeq" id="WP_146131060.1">
    <property type="nucleotide sequence ID" value="NZ_PVTY01000002.1"/>
</dbReference>